<proteinExistence type="predicted"/>
<feature type="region of interest" description="Disordered" evidence="1">
    <location>
        <begin position="47"/>
        <end position="175"/>
    </location>
</feature>
<reference evidence="2 3" key="1">
    <citation type="journal article" date="2019" name="Emerg. Microbes Infect.">
        <title>Comprehensive subspecies identification of 175 nontuberculous mycobacteria species based on 7547 genomic profiles.</title>
        <authorList>
            <person name="Matsumoto Y."/>
            <person name="Kinjo T."/>
            <person name="Motooka D."/>
            <person name="Nabeya D."/>
            <person name="Jung N."/>
            <person name="Uechi K."/>
            <person name="Horii T."/>
            <person name="Iida T."/>
            <person name="Fujita J."/>
            <person name="Nakamura S."/>
        </authorList>
    </citation>
    <scope>NUCLEOTIDE SEQUENCE [LARGE SCALE GENOMIC DNA]</scope>
    <source>
        <strain evidence="2 3">JCM 30396</strain>
    </source>
</reference>
<evidence type="ECO:0000313" key="3">
    <source>
        <dbReference type="Proteomes" id="UP000467148"/>
    </source>
</evidence>
<accession>A0A7I7TEK5</accession>
<sequence length="1264" mass="127708">MSAASPRKARRAKGRHRKQAARNRQRAARNGILAAAVGVSLAVAAGQGVAAAAPDRESSGSVSKGSSASDAGTPSKSTGATGTAGPARKRASTKQSSGAPRASSGVSAPSSSTATTTAADSPTAAADSTTTAATSPKTATSSATFVETTASAPQTEKSTTAAAKAAPAASATPTAAATPAAGTAAWYFMGALTRAVNRLAGWPGLPHNFVTITNHQTDQSLDAVDDQLEALIAGAVAGSPARWIPDLNSILGLFVKSAIPNYSFTDTLNAWGDFLNRVVPPFTIAPGAGTFGIITPYKIMGAAVVGTATVLTDMLNGIYDPAQWEIDVIKATTGAVVTRSDLTNAASLDTKIAAAQAAATLTFGLSDGGAFYDPTRAWNITLPTWTAAQVNPFTIVAYVALVAMYKRFQEMAALTTFTTSTTYDGWLYTLSLGSDSTRSEYAAGTFHAVDPDGRSVDFGTSLLGTFVSAGGGLVTINTSDGGFTYTNTLPGQAFFQRATSENEADRYDTVKIPVTSADGVKYTVTFSIKIIDGSNSAPTSSPTMGAADGLGVVRGSVGGADSDGDTLTYSLVGSSVNGLTNNSAYTKNGAGNGGILTLNSTTGAFTYVSSATAGATQSFQVQITDGHGGTTIATVTVANTTSITPGNLNTSTPYVVTGSVPVPSGDAGIFTSYALGASPTKGTVTSFDPTTGAFTYTSSVGRTPANSDVVTVIATDANGRTVTLNLAVKPAVVNSAPVGSGVTVASSALTRIFGPYDRQDTSGTLKATDAEGDPITWAAGTYTTTNGGSITVSASGIFTYSLQKYAWFGVSDSYWHDHAVAGDPGDTFTIAVSDAFGGTTNVTYSIPIEKQNAAPTLSGSVSSSSTSGLGVVRGIISGGSDSDGDSLTYRLLNTSGGSAYTAGGGIVTMSGTSFTYVPKVGVTSDSFQVQVDDGHGGVTTATVNLGGLTAASPQTNTNTSIGVVNGQLNIPVGDMGLGLTYSLGTGPSKGTVTVNANGSYTYTRTAGLGHTTIPNDSFTIKATDASGKSVIIATINVTPTVTNAAPTPGTTTIGTSTLQDNRILGIGTLKQSVTGALHATDADGDPLTYTAGSYTTVNGGTVVINADGTFSYSIDKGYSYYHAAAKIGATGSAVGDTFTATVNDAFGGTTTYTSVIPIYAANTAPTLSNGIRWAGSSILGTYTYWTSVSGSDGDSDSTTYAITQQPAHGSASYDSFLNILSTSGTHTGDTIVLTVYDGYYVVNNGVVSSTPASYSVTYTAQQNF</sequence>
<feature type="compositionally biased region" description="Low complexity" evidence="1">
    <location>
        <begin position="96"/>
        <end position="144"/>
    </location>
</feature>
<name>A0A7I7TEK5_9MYCO</name>
<organism evidence="2 3">
    <name type="scientific">Mycolicibacterium helvum</name>
    <dbReference type="NCBI Taxonomy" id="1534349"/>
    <lineage>
        <taxon>Bacteria</taxon>
        <taxon>Bacillati</taxon>
        <taxon>Actinomycetota</taxon>
        <taxon>Actinomycetes</taxon>
        <taxon>Mycobacteriales</taxon>
        <taxon>Mycobacteriaceae</taxon>
        <taxon>Mycolicibacterium</taxon>
    </lineage>
</organism>
<gene>
    <name evidence="2" type="ORF">MHEL_48290</name>
</gene>
<feature type="compositionally biased region" description="Polar residues" evidence="1">
    <location>
        <begin position="145"/>
        <end position="158"/>
    </location>
</feature>
<dbReference type="EMBL" id="AP022596">
    <property type="protein sequence ID" value="BBY66586.1"/>
    <property type="molecule type" value="Genomic_DNA"/>
</dbReference>
<feature type="compositionally biased region" description="Low complexity" evidence="1">
    <location>
        <begin position="47"/>
        <end position="72"/>
    </location>
</feature>
<dbReference type="NCBIfam" id="TIGR01965">
    <property type="entry name" value="VCBS_repeat"/>
    <property type="match status" value="1"/>
</dbReference>
<dbReference type="Proteomes" id="UP000467148">
    <property type="component" value="Chromosome"/>
</dbReference>
<feature type="region of interest" description="Disordered" evidence="1">
    <location>
        <begin position="1"/>
        <end position="27"/>
    </location>
</feature>
<evidence type="ECO:0000256" key="1">
    <source>
        <dbReference type="SAM" id="MobiDB-lite"/>
    </source>
</evidence>
<evidence type="ECO:0000313" key="2">
    <source>
        <dbReference type="EMBL" id="BBY66586.1"/>
    </source>
</evidence>
<dbReference type="KEGG" id="mhev:MHEL_48290"/>
<feature type="compositionally biased region" description="Low complexity" evidence="1">
    <location>
        <begin position="159"/>
        <end position="175"/>
    </location>
</feature>
<dbReference type="AlphaFoldDB" id="A0A7I7TEK5"/>
<protein>
    <submittedName>
        <fullName evidence="2">Uncharacterized protein</fullName>
    </submittedName>
</protein>
<feature type="compositionally biased region" description="Basic residues" evidence="1">
    <location>
        <begin position="7"/>
        <end position="27"/>
    </location>
</feature>
<dbReference type="Pfam" id="PF17963">
    <property type="entry name" value="Big_9"/>
    <property type="match status" value="5"/>
</dbReference>
<dbReference type="InterPro" id="IPR010221">
    <property type="entry name" value="VCBS_dom"/>
</dbReference>
<keyword evidence="3" id="KW-1185">Reference proteome</keyword>